<evidence type="ECO:0000256" key="1">
    <source>
        <dbReference type="SAM" id="MobiDB-lite"/>
    </source>
</evidence>
<proteinExistence type="predicted"/>
<dbReference type="EMBL" id="AP013058">
    <property type="protein sequence ID" value="BAN24447.1"/>
    <property type="molecule type" value="Genomic_DNA"/>
</dbReference>
<evidence type="ECO:0000313" key="2">
    <source>
        <dbReference type="EMBL" id="BAN24447.1"/>
    </source>
</evidence>
<accession>R4X0J1</accession>
<dbReference type="AlphaFoldDB" id="R4X0J1"/>
<reference evidence="2 3" key="2">
    <citation type="journal article" date="2018" name="Int. J. Syst. Evol. Microbiol.">
        <title>Burkholderia insecticola sp. nov., a gut symbiotic bacterium of the bean bug Riptortus pedestris.</title>
        <authorList>
            <person name="Takeshita K."/>
            <person name="Tamaki H."/>
            <person name="Ohbayashi T."/>
            <person name="Meng X.-Y."/>
            <person name="Sone T."/>
            <person name="Mitani Y."/>
            <person name="Peeters C."/>
            <person name="Kikuchi Y."/>
            <person name="Vandamme P."/>
        </authorList>
    </citation>
    <scope>NUCLEOTIDE SEQUENCE [LARGE SCALE GENOMIC DNA]</scope>
    <source>
        <strain evidence="2">RPE64</strain>
    </source>
</reference>
<dbReference type="STRING" id="758793.BRPE64_ACDS26930"/>
<dbReference type="PATRIC" id="fig|758793.3.peg.2699"/>
<keyword evidence="3" id="KW-1185">Reference proteome</keyword>
<dbReference type="Proteomes" id="UP000013966">
    <property type="component" value="Chromosome 1"/>
</dbReference>
<feature type="region of interest" description="Disordered" evidence="1">
    <location>
        <begin position="1"/>
        <end position="41"/>
    </location>
</feature>
<organism evidence="2 3">
    <name type="scientific">Caballeronia insecticola</name>
    <dbReference type="NCBI Taxonomy" id="758793"/>
    <lineage>
        <taxon>Bacteria</taxon>
        <taxon>Pseudomonadati</taxon>
        <taxon>Pseudomonadota</taxon>
        <taxon>Betaproteobacteria</taxon>
        <taxon>Burkholderiales</taxon>
        <taxon>Burkholderiaceae</taxon>
        <taxon>Caballeronia</taxon>
    </lineage>
</organism>
<dbReference type="HOGENOM" id="CLU_3266871_0_0_4"/>
<name>R4X0J1_9BURK</name>
<reference evidence="2 3" key="1">
    <citation type="journal article" date="2013" name="Genome Announc.">
        <title>Complete Genome Sequence of Burkholderia sp. Strain RPE64, Bacterial Symbiont of the Bean Bug Riptortus pedestris.</title>
        <authorList>
            <person name="Shibata T.F."/>
            <person name="Maeda T."/>
            <person name="Nikoh N."/>
            <person name="Yamaguchi K."/>
            <person name="Oshima K."/>
            <person name="Hattori M."/>
            <person name="Nishiyama T."/>
            <person name="Hasebe M."/>
            <person name="Fukatsu T."/>
            <person name="Kikuchi Y."/>
            <person name="Shigenobu S."/>
        </authorList>
    </citation>
    <scope>NUCLEOTIDE SEQUENCE [LARGE SCALE GENOMIC DNA]</scope>
</reference>
<sequence>MAFNLGKGGRGRGHRRTPPCARRTVGRAQQPLSTPRAPSRI</sequence>
<protein>
    <submittedName>
        <fullName evidence="2">Uncharacterized protein</fullName>
    </submittedName>
</protein>
<gene>
    <name evidence="2" type="ORF">BRPE64_ACDS26930</name>
</gene>
<dbReference type="KEGG" id="buo:BRPE64_ACDS26930"/>
<evidence type="ECO:0000313" key="3">
    <source>
        <dbReference type="Proteomes" id="UP000013966"/>
    </source>
</evidence>